<comment type="subcellular location">
    <subcellularLocation>
        <location evidence="1">Cell membrane</location>
        <topology evidence="1">Multi-pass membrane protein</topology>
    </subcellularLocation>
</comment>
<dbReference type="EMBL" id="CAFBMX010000008">
    <property type="protein sequence ID" value="CAB4937987.1"/>
    <property type="molecule type" value="Genomic_DNA"/>
</dbReference>
<feature type="transmembrane region" description="Helical" evidence="7">
    <location>
        <begin position="371"/>
        <end position="393"/>
    </location>
</feature>
<feature type="transmembrane region" description="Helical" evidence="7">
    <location>
        <begin position="204"/>
        <end position="223"/>
    </location>
</feature>
<feature type="transmembrane region" description="Helical" evidence="7">
    <location>
        <begin position="439"/>
        <end position="459"/>
    </location>
</feature>
<feature type="transmembrane region" description="Helical" evidence="7">
    <location>
        <begin position="84"/>
        <end position="107"/>
    </location>
</feature>
<sequence>MTDTAAPTLHGIRRLVTPLAVLCIAQFMLQLDYAIVNVALKPIQTDVGFSDVGLQWVVTGYALTFGSLLLLGGRLGDRTGRRRLLLFGLLVFGAASAVCAVAQSPAMLVGGRLVQGVGAALVAPMVLAMLTGVYSQGAAQVRAIGIWAAATAGGAMSGVVLGGLMSDWFGWRSIFIVNIPIIAALVPLARAVLPEMRPEQVRSLDIPGTASITISLAALIFAMSSGEERGFGHPVTVGSLAIFAVLLAAFIAIELRAREPVVPFPFLVAPIRRTSVLAMLVVGAVTGSYIYTVSLALRKILDFSGTETSLKFIPGPVAMVFCSLFLSRRLIARFGMKPVLLLGLFILGAGQLWLAQLSADSAYASGVLPALFLTGGGAGLIVPTLTAAVTAGATPRERGLVGGLVPTAQQIGAAVGIAVLATIAASVSANQGGDLAAGYARSFLISVVLVALAAILVAFTSFRPPEPEPEQA</sequence>
<feature type="transmembrane region" description="Helical" evidence="7">
    <location>
        <begin position="309"/>
        <end position="327"/>
    </location>
</feature>
<evidence type="ECO:0000256" key="6">
    <source>
        <dbReference type="ARBA" id="ARBA00023136"/>
    </source>
</evidence>
<keyword evidence="5 7" id="KW-1133">Transmembrane helix</keyword>
<feature type="transmembrane region" description="Helical" evidence="7">
    <location>
        <begin position="276"/>
        <end position="297"/>
    </location>
</feature>
<evidence type="ECO:0000259" key="8">
    <source>
        <dbReference type="PROSITE" id="PS50850"/>
    </source>
</evidence>
<keyword evidence="2" id="KW-0813">Transport</keyword>
<keyword evidence="4 7" id="KW-0812">Transmembrane</keyword>
<dbReference type="SUPFAM" id="SSF103473">
    <property type="entry name" value="MFS general substrate transporter"/>
    <property type="match status" value="1"/>
</dbReference>
<dbReference type="PANTHER" id="PTHR42718:SF46">
    <property type="entry name" value="BLR6921 PROTEIN"/>
    <property type="match status" value="1"/>
</dbReference>
<keyword evidence="6 7" id="KW-0472">Membrane</keyword>
<feature type="transmembrane region" description="Helical" evidence="7">
    <location>
        <begin position="52"/>
        <end position="72"/>
    </location>
</feature>
<feature type="transmembrane region" description="Helical" evidence="7">
    <location>
        <begin position="113"/>
        <end position="134"/>
    </location>
</feature>
<evidence type="ECO:0000313" key="9">
    <source>
        <dbReference type="EMBL" id="CAB4937987.1"/>
    </source>
</evidence>
<dbReference type="InterPro" id="IPR036259">
    <property type="entry name" value="MFS_trans_sf"/>
</dbReference>
<dbReference type="GO" id="GO:0022857">
    <property type="term" value="F:transmembrane transporter activity"/>
    <property type="evidence" value="ECO:0007669"/>
    <property type="project" value="InterPro"/>
</dbReference>
<dbReference type="InterPro" id="IPR020846">
    <property type="entry name" value="MFS_dom"/>
</dbReference>
<dbReference type="Pfam" id="PF07690">
    <property type="entry name" value="MFS_1"/>
    <property type="match status" value="1"/>
</dbReference>
<evidence type="ECO:0000256" key="2">
    <source>
        <dbReference type="ARBA" id="ARBA00022448"/>
    </source>
</evidence>
<evidence type="ECO:0000256" key="5">
    <source>
        <dbReference type="ARBA" id="ARBA00022989"/>
    </source>
</evidence>
<dbReference type="InterPro" id="IPR011701">
    <property type="entry name" value="MFS"/>
</dbReference>
<dbReference type="PRINTS" id="PR01036">
    <property type="entry name" value="TCRTETB"/>
</dbReference>
<dbReference type="Gene3D" id="1.20.1720.10">
    <property type="entry name" value="Multidrug resistance protein D"/>
    <property type="match status" value="1"/>
</dbReference>
<dbReference type="CDD" id="cd17321">
    <property type="entry name" value="MFS_MMR_MDR_like"/>
    <property type="match status" value="1"/>
</dbReference>
<feature type="transmembrane region" description="Helical" evidence="7">
    <location>
        <begin position="339"/>
        <end position="359"/>
    </location>
</feature>
<organism evidence="9">
    <name type="scientific">freshwater metagenome</name>
    <dbReference type="NCBI Taxonomy" id="449393"/>
    <lineage>
        <taxon>unclassified sequences</taxon>
        <taxon>metagenomes</taxon>
        <taxon>ecological metagenomes</taxon>
    </lineage>
</organism>
<evidence type="ECO:0000256" key="7">
    <source>
        <dbReference type="SAM" id="Phobius"/>
    </source>
</evidence>
<dbReference type="AlphaFoldDB" id="A0A6J7J5S1"/>
<feature type="transmembrane region" description="Helical" evidence="7">
    <location>
        <begin position="400"/>
        <end position="427"/>
    </location>
</feature>
<keyword evidence="3" id="KW-1003">Cell membrane</keyword>
<dbReference type="PANTHER" id="PTHR42718">
    <property type="entry name" value="MAJOR FACILITATOR SUPERFAMILY MULTIDRUG TRANSPORTER MFSC"/>
    <property type="match status" value="1"/>
</dbReference>
<evidence type="ECO:0000256" key="3">
    <source>
        <dbReference type="ARBA" id="ARBA00022475"/>
    </source>
</evidence>
<dbReference type="Gene3D" id="1.20.1250.20">
    <property type="entry name" value="MFS general substrate transporter like domains"/>
    <property type="match status" value="1"/>
</dbReference>
<feature type="transmembrane region" description="Helical" evidence="7">
    <location>
        <begin position="146"/>
        <end position="165"/>
    </location>
</feature>
<feature type="transmembrane region" description="Helical" evidence="7">
    <location>
        <begin position="171"/>
        <end position="192"/>
    </location>
</feature>
<proteinExistence type="predicted"/>
<feature type="transmembrane region" description="Helical" evidence="7">
    <location>
        <begin position="235"/>
        <end position="255"/>
    </location>
</feature>
<protein>
    <submittedName>
        <fullName evidence="9">Unannotated protein</fullName>
    </submittedName>
</protein>
<dbReference type="GO" id="GO:0005886">
    <property type="term" value="C:plasma membrane"/>
    <property type="evidence" value="ECO:0007669"/>
    <property type="project" value="UniProtKB-SubCell"/>
</dbReference>
<feature type="domain" description="Major facilitator superfamily (MFS) profile" evidence="8">
    <location>
        <begin position="18"/>
        <end position="465"/>
    </location>
</feature>
<reference evidence="9" key="1">
    <citation type="submission" date="2020-05" db="EMBL/GenBank/DDBJ databases">
        <authorList>
            <person name="Chiriac C."/>
            <person name="Salcher M."/>
            <person name="Ghai R."/>
            <person name="Kavagutti S V."/>
        </authorList>
    </citation>
    <scope>NUCLEOTIDE SEQUENCE</scope>
</reference>
<name>A0A6J7J5S1_9ZZZZ</name>
<accession>A0A6J7J5S1</accession>
<dbReference type="PROSITE" id="PS50850">
    <property type="entry name" value="MFS"/>
    <property type="match status" value="1"/>
</dbReference>
<gene>
    <name evidence="9" type="ORF">UFOPK3674_01616</name>
</gene>
<evidence type="ECO:0000256" key="4">
    <source>
        <dbReference type="ARBA" id="ARBA00022692"/>
    </source>
</evidence>
<evidence type="ECO:0000256" key="1">
    <source>
        <dbReference type="ARBA" id="ARBA00004651"/>
    </source>
</evidence>